<dbReference type="AlphaFoldDB" id="C8PFR0"/>
<reference evidence="1 2" key="1">
    <citation type="submission" date="2009-07" db="EMBL/GenBank/DDBJ databases">
        <authorList>
            <person name="Madupu R."/>
            <person name="Sebastian Y."/>
            <person name="Durkin A.S."/>
            <person name="Torralba M."/>
            <person name="Methe B."/>
            <person name="Sutton G.G."/>
            <person name="Strausberg R.L."/>
            <person name="Nelson K.E."/>
        </authorList>
    </citation>
    <scope>NUCLEOTIDE SEQUENCE [LARGE SCALE GENOMIC DNA]</scope>
    <source>
        <strain evidence="1 2">RM3268</strain>
    </source>
</reference>
<evidence type="ECO:0000313" key="1">
    <source>
        <dbReference type="EMBL" id="EEV18372.1"/>
    </source>
</evidence>
<proteinExistence type="predicted"/>
<evidence type="ECO:0000313" key="2">
    <source>
        <dbReference type="Proteomes" id="UP000005709"/>
    </source>
</evidence>
<comment type="caution">
    <text evidence="1">The sequence shown here is derived from an EMBL/GenBank/DDBJ whole genome shotgun (WGS) entry which is preliminary data.</text>
</comment>
<dbReference type="EMBL" id="ACYG01000017">
    <property type="protein sequence ID" value="EEV18372.1"/>
    <property type="molecule type" value="Genomic_DNA"/>
</dbReference>
<gene>
    <name evidence="1" type="ORF">CAMGR0001_0703</name>
</gene>
<protein>
    <submittedName>
        <fullName evidence="1">Uncharacterized protein</fullName>
    </submittedName>
</protein>
<sequence length="41" mass="4691">MKFAFKFYELAASCSPVSLLPNPLLKFSARNLPFRISPFKI</sequence>
<dbReference type="Proteomes" id="UP000005709">
    <property type="component" value="Unassembled WGS sequence"/>
</dbReference>
<keyword evidence="2" id="KW-1185">Reference proteome</keyword>
<name>C8PFR0_9BACT</name>
<accession>C8PFR0</accession>
<organism evidence="1 2">
    <name type="scientific">Campylobacter gracilis RM3268</name>
    <dbReference type="NCBI Taxonomy" id="553220"/>
    <lineage>
        <taxon>Bacteria</taxon>
        <taxon>Pseudomonadati</taxon>
        <taxon>Campylobacterota</taxon>
        <taxon>Epsilonproteobacteria</taxon>
        <taxon>Campylobacterales</taxon>
        <taxon>Campylobacteraceae</taxon>
        <taxon>Campylobacter</taxon>
    </lineage>
</organism>